<keyword evidence="2" id="KW-1185">Reference proteome</keyword>
<accession>A0A9X6NIQ6</accession>
<evidence type="ECO:0000313" key="1">
    <source>
        <dbReference type="EMBL" id="OWA54930.1"/>
    </source>
</evidence>
<evidence type="ECO:0000313" key="2">
    <source>
        <dbReference type="Proteomes" id="UP000192578"/>
    </source>
</evidence>
<name>A0A9X6NIQ6_HYPEX</name>
<sequence>MQSFHRPHFLCRCSGRISSRFSRNAETPQEACADAIVAALSKKVSDHVQIQANKESAFAVAAQVHITATEVVDKALSDARANVEQAGLVAAAALGSATEVVANNGLATARTAEAAALTVWIAIHAPADAARLTAENAATAAALVAVGVADGLAADAINAARAALTGRTTTLLSVSTVYVFDKECYANCTSAEILEREILKPSKALEAAFTSGYDVKL</sequence>
<comment type="caution">
    <text evidence="1">The sequence shown here is derived from an EMBL/GenBank/DDBJ whole genome shotgun (WGS) entry which is preliminary data.</text>
</comment>
<dbReference type="Proteomes" id="UP000192578">
    <property type="component" value="Unassembled WGS sequence"/>
</dbReference>
<proteinExistence type="predicted"/>
<gene>
    <name evidence="1" type="ORF">BV898_19317</name>
</gene>
<dbReference type="EMBL" id="MTYJ01000486">
    <property type="protein sequence ID" value="OWA54930.1"/>
    <property type="molecule type" value="Genomic_DNA"/>
</dbReference>
<reference evidence="2" key="1">
    <citation type="submission" date="2017-01" db="EMBL/GenBank/DDBJ databases">
        <title>Comparative genomics of anhydrobiosis in the tardigrade Hypsibius dujardini.</title>
        <authorList>
            <person name="Yoshida Y."/>
            <person name="Koutsovoulos G."/>
            <person name="Laetsch D."/>
            <person name="Stevens L."/>
            <person name="Kumar S."/>
            <person name="Horikawa D."/>
            <person name="Ishino K."/>
            <person name="Komine S."/>
            <person name="Tomita M."/>
            <person name="Blaxter M."/>
            <person name="Arakawa K."/>
        </authorList>
    </citation>
    <scope>NUCLEOTIDE SEQUENCE [LARGE SCALE GENOMIC DNA]</scope>
    <source>
        <strain evidence="2">Z151</strain>
    </source>
</reference>
<protein>
    <submittedName>
        <fullName evidence="1">Uncharacterized protein</fullName>
    </submittedName>
</protein>
<organism evidence="1 2">
    <name type="scientific">Hypsibius exemplaris</name>
    <name type="common">Freshwater tardigrade</name>
    <dbReference type="NCBI Taxonomy" id="2072580"/>
    <lineage>
        <taxon>Eukaryota</taxon>
        <taxon>Metazoa</taxon>
        <taxon>Ecdysozoa</taxon>
        <taxon>Tardigrada</taxon>
        <taxon>Eutardigrada</taxon>
        <taxon>Parachela</taxon>
        <taxon>Hypsibioidea</taxon>
        <taxon>Hypsibiidae</taxon>
        <taxon>Hypsibius</taxon>
    </lineage>
</organism>
<dbReference type="AlphaFoldDB" id="A0A9X6NIQ6"/>